<evidence type="ECO:0000259" key="14">
    <source>
        <dbReference type="PROSITE" id="PS51194"/>
    </source>
</evidence>
<comment type="subunit">
    <text evidence="12">Component of the replication restart primosome.</text>
</comment>
<evidence type="ECO:0000256" key="10">
    <source>
        <dbReference type="ARBA" id="ARBA00023235"/>
    </source>
</evidence>
<dbReference type="Pfam" id="PF18074">
    <property type="entry name" value="PriA_C"/>
    <property type="match status" value="1"/>
</dbReference>
<dbReference type="InterPro" id="IPR041222">
    <property type="entry name" value="PriA_3primeBD"/>
</dbReference>
<evidence type="ECO:0000256" key="8">
    <source>
        <dbReference type="ARBA" id="ARBA00022840"/>
    </source>
</evidence>
<comment type="catalytic activity">
    <reaction evidence="12">
        <text>Couples ATP hydrolysis with the unwinding of duplex DNA by translocating in the 3'-5' direction.</text>
        <dbReference type="EC" id="5.6.2.4"/>
    </reaction>
</comment>
<keyword evidence="16" id="KW-1185">Reference proteome</keyword>
<evidence type="ECO:0000256" key="12">
    <source>
        <dbReference type="HAMAP-Rule" id="MF_00983"/>
    </source>
</evidence>
<dbReference type="EMBL" id="FOOC01000001">
    <property type="protein sequence ID" value="SFF25996.1"/>
    <property type="molecule type" value="Genomic_DNA"/>
</dbReference>
<dbReference type="InterPro" id="IPR027417">
    <property type="entry name" value="P-loop_NTPase"/>
</dbReference>
<organism evidence="15 16">
    <name type="scientific">Fontimonas thermophila</name>
    <dbReference type="NCBI Taxonomy" id="1076937"/>
    <lineage>
        <taxon>Bacteria</taxon>
        <taxon>Pseudomonadati</taxon>
        <taxon>Pseudomonadota</taxon>
        <taxon>Gammaproteobacteria</taxon>
        <taxon>Nevskiales</taxon>
        <taxon>Nevskiaceae</taxon>
        <taxon>Fontimonas</taxon>
    </lineage>
</organism>
<dbReference type="NCBIfam" id="TIGR00595">
    <property type="entry name" value="priA"/>
    <property type="match status" value="1"/>
</dbReference>
<keyword evidence="5 12" id="KW-0378">Hydrolase</keyword>
<dbReference type="RefSeq" id="WP_091530374.1">
    <property type="nucleotide sequence ID" value="NZ_FOOC01000001.1"/>
</dbReference>
<keyword evidence="7 12" id="KW-0862">Zinc</keyword>
<dbReference type="NCBIfam" id="NF004067">
    <property type="entry name" value="PRK05580.1-4"/>
    <property type="match status" value="1"/>
</dbReference>
<dbReference type="Proteomes" id="UP000199771">
    <property type="component" value="Unassembled WGS sequence"/>
</dbReference>
<dbReference type="AlphaFoldDB" id="A0A1I2HB74"/>
<evidence type="ECO:0000313" key="15">
    <source>
        <dbReference type="EMBL" id="SFF25996.1"/>
    </source>
</evidence>
<dbReference type="GO" id="GO:0006269">
    <property type="term" value="P:DNA replication, synthesis of primer"/>
    <property type="evidence" value="ECO:0007669"/>
    <property type="project" value="UniProtKB-KW"/>
</dbReference>
<dbReference type="InterPro" id="IPR005259">
    <property type="entry name" value="PriA"/>
</dbReference>
<proteinExistence type="inferred from homology"/>
<evidence type="ECO:0000313" key="16">
    <source>
        <dbReference type="Proteomes" id="UP000199771"/>
    </source>
</evidence>
<feature type="binding site" evidence="12">
    <location>
        <position position="469"/>
    </location>
    <ligand>
        <name>Zn(2+)</name>
        <dbReference type="ChEBI" id="CHEBI:29105"/>
        <label>1</label>
    </ligand>
</feature>
<keyword evidence="8 12" id="KW-0067">ATP-binding</keyword>
<evidence type="ECO:0000259" key="13">
    <source>
        <dbReference type="PROSITE" id="PS51192"/>
    </source>
</evidence>
<dbReference type="Pfam" id="PF17764">
    <property type="entry name" value="PriA_3primeBD"/>
    <property type="match status" value="1"/>
</dbReference>
<dbReference type="SMART" id="SM00487">
    <property type="entry name" value="DEXDc"/>
    <property type="match status" value="1"/>
</dbReference>
<feature type="binding site" evidence="12">
    <location>
        <position position="429"/>
    </location>
    <ligand>
        <name>Zn(2+)</name>
        <dbReference type="ChEBI" id="CHEBI:29105"/>
        <label>1</label>
    </ligand>
</feature>
<comment type="cofactor">
    <cofactor evidence="12">
        <name>Zn(2+)</name>
        <dbReference type="ChEBI" id="CHEBI:29105"/>
    </cofactor>
    <text evidence="12">Binds 2 zinc ions per subunit.</text>
</comment>
<comment type="function">
    <text evidence="12">Initiates the restart of stalled replication forks, which reloads the replicative helicase on sites other than the origin of replication. Recognizes and binds to abandoned replication forks and remodels them to uncover a helicase loading site. Promotes assembly of the primosome at these replication forks.</text>
</comment>
<feature type="binding site" evidence="12">
    <location>
        <position position="441"/>
    </location>
    <ligand>
        <name>Zn(2+)</name>
        <dbReference type="ChEBI" id="CHEBI:29105"/>
        <label>2</label>
    </ligand>
</feature>
<dbReference type="FunFam" id="3.40.1440.60:FF:000001">
    <property type="entry name" value="Primosomal protein N"/>
    <property type="match status" value="1"/>
</dbReference>
<evidence type="ECO:0000256" key="9">
    <source>
        <dbReference type="ARBA" id="ARBA00023125"/>
    </source>
</evidence>
<dbReference type="SMART" id="SM00490">
    <property type="entry name" value="HELICc"/>
    <property type="match status" value="1"/>
</dbReference>
<sequence>MSTLLVSVAVPVPLYRTFDYRVPPALAPMLRRGSRVRVPFGRRSLVGIVVQPPHEGGADGTEFRDIEAVLDSTPLLGAELLALCEWAAAYYAHPLGEVLMAALPGRLRQGAPGELERRERYALTAAGHTALTTLPARYRALRALLERVHAGVCAREELQTTAGVLRRAVERGWIEVQTDESAALPGVPGPAPTDEQHAALAALAAAGGRFGVHLVEGVTGSGKTEIYLRRIEAVLEAGAQALVLAPEISLTPQLETRFCERLGDGVCSFHSALPEHEREQVWLQARAGVARVVIGTRSAVWLPFAQLGLIVVDEEHDTSYKQQDGFRYSARDVAILRAQKLGIPVLLGSATPSLETVHNARTGRYHHVRLERRVRDTPPPQVRVLDVRGLPLEHGLSPPLVQAIDRHLDAGGQVLLFLNRRGYAPVLLCHACGWSAPCAHCDAHMTLHRGRDLLICHHCGAQQRVPRACPSCGATALIAVGTGTERIEQALANRFPQHRVVRLDSDRITSARALHRQLAEIREGCARILVGTQILAKGHDFPNLSLVGIVSADQALYGSDFRAIERMGQLVTQVAGRAGRAGQPGEVWLQTHEPGHPLLRLLVEQGYAALCDALLVEREQAGLPPYTHLALLRAEARAPALPLRFLHAARPLFTGQPGVEVFEPLPAGMERRGGYTRAQLLLRAHRRAALQRALAAAVPRLDTLADARRVRWSIDVDPYDLM</sequence>
<feature type="domain" description="Helicase C-terminal" evidence="14">
    <location>
        <begin position="464"/>
        <end position="622"/>
    </location>
</feature>
<dbReference type="GO" id="GO:0003677">
    <property type="term" value="F:DNA binding"/>
    <property type="evidence" value="ECO:0007669"/>
    <property type="project" value="UniProtKB-UniRule"/>
</dbReference>
<evidence type="ECO:0000256" key="11">
    <source>
        <dbReference type="ARBA" id="ARBA00048988"/>
    </source>
</evidence>
<keyword evidence="1 12" id="KW-0639">Primosome</keyword>
<keyword evidence="6 12" id="KW-0347">Helicase</keyword>
<dbReference type="GO" id="GO:0005524">
    <property type="term" value="F:ATP binding"/>
    <property type="evidence" value="ECO:0007669"/>
    <property type="project" value="UniProtKB-UniRule"/>
</dbReference>
<reference evidence="15 16" key="1">
    <citation type="submission" date="2016-10" db="EMBL/GenBank/DDBJ databases">
        <authorList>
            <person name="de Groot N.N."/>
        </authorList>
    </citation>
    <scope>NUCLEOTIDE SEQUENCE [LARGE SCALE GENOMIC DNA]</scope>
    <source>
        <strain evidence="15 16">DSM 23609</strain>
    </source>
</reference>
<evidence type="ECO:0000256" key="6">
    <source>
        <dbReference type="ARBA" id="ARBA00022806"/>
    </source>
</evidence>
<keyword evidence="3 12" id="KW-0479">Metal-binding</keyword>
<gene>
    <name evidence="12" type="primary">priA</name>
    <name evidence="15" type="ORF">SAMN04488120_101236</name>
</gene>
<feature type="binding site" evidence="12">
    <location>
        <position position="472"/>
    </location>
    <ligand>
        <name>Zn(2+)</name>
        <dbReference type="ChEBI" id="CHEBI:29105"/>
        <label>1</label>
    </ligand>
</feature>
<dbReference type="FunFam" id="3.40.50.300:FF:000489">
    <property type="entry name" value="Primosome assembly protein PriA"/>
    <property type="match status" value="1"/>
</dbReference>
<dbReference type="GO" id="GO:0006302">
    <property type="term" value="P:double-strand break repair"/>
    <property type="evidence" value="ECO:0007669"/>
    <property type="project" value="InterPro"/>
</dbReference>
<dbReference type="InterPro" id="IPR041236">
    <property type="entry name" value="PriA_C"/>
</dbReference>
<evidence type="ECO:0000256" key="7">
    <source>
        <dbReference type="ARBA" id="ARBA00022833"/>
    </source>
</evidence>
<dbReference type="GO" id="GO:1990077">
    <property type="term" value="C:primosome complex"/>
    <property type="evidence" value="ECO:0007669"/>
    <property type="project" value="UniProtKB-UniRule"/>
</dbReference>
<feature type="binding site" evidence="12">
    <location>
        <position position="432"/>
    </location>
    <ligand>
        <name>Zn(2+)</name>
        <dbReference type="ChEBI" id="CHEBI:29105"/>
        <label>1</label>
    </ligand>
</feature>
<feature type="binding site" evidence="12">
    <location>
        <position position="459"/>
    </location>
    <ligand>
        <name>Zn(2+)</name>
        <dbReference type="ChEBI" id="CHEBI:29105"/>
        <label>2</label>
    </ligand>
</feature>
<keyword evidence="4 12" id="KW-0547">Nucleotide-binding</keyword>
<dbReference type="SUPFAM" id="SSF52540">
    <property type="entry name" value="P-loop containing nucleoside triphosphate hydrolases"/>
    <property type="match status" value="1"/>
</dbReference>
<accession>A0A1I2HB74</accession>
<dbReference type="STRING" id="1076937.SAMN04488120_101236"/>
<dbReference type="Gene3D" id="3.40.1440.60">
    <property type="entry name" value="PriA, 3(prime) DNA-binding domain"/>
    <property type="match status" value="1"/>
</dbReference>
<evidence type="ECO:0000256" key="4">
    <source>
        <dbReference type="ARBA" id="ARBA00022741"/>
    </source>
</evidence>
<evidence type="ECO:0000256" key="3">
    <source>
        <dbReference type="ARBA" id="ARBA00022723"/>
    </source>
</evidence>
<dbReference type="GO" id="GO:0006270">
    <property type="term" value="P:DNA replication initiation"/>
    <property type="evidence" value="ECO:0007669"/>
    <property type="project" value="TreeGrafter"/>
</dbReference>
<dbReference type="GO" id="GO:0006310">
    <property type="term" value="P:DNA recombination"/>
    <property type="evidence" value="ECO:0007669"/>
    <property type="project" value="InterPro"/>
</dbReference>
<feature type="domain" description="Helicase ATP-binding" evidence="13">
    <location>
        <begin position="204"/>
        <end position="370"/>
    </location>
</feature>
<keyword evidence="9 12" id="KW-0238">DNA-binding</keyword>
<dbReference type="GO" id="GO:0008270">
    <property type="term" value="F:zinc ion binding"/>
    <property type="evidence" value="ECO:0007669"/>
    <property type="project" value="UniProtKB-UniRule"/>
</dbReference>
<feature type="binding site" evidence="12">
    <location>
        <position position="456"/>
    </location>
    <ligand>
        <name>Zn(2+)</name>
        <dbReference type="ChEBI" id="CHEBI:29105"/>
        <label>2</label>
    </ligand>
</feature>
<comment type="similarity">
    <text evidence="12">Belongs to the helicase family. PriA subfamily.</text>
</comment>
<dbReference type="InterPro" id="IPR042115">
    <property type="entry name" value="PriA_3primeBD_sf"/>
</dbReference>
<dbReference type="Gene3D" id="3.40.50.300">
    <property type="entry name" value="P-loop containing nucleotide triphosphate hydrolases"/>
    <property type="match status" value="2"/>
</dbReference>
<dbReference type="PANTHER" id="PTHR30580:SF0">
    <property type="entry name" value="PRIMOSOMAL PROTEIN N"/>
    <property type="match status" value="1"/>
</dbReference>
<dbReference type="OrthoDB" id="9759544at2"/>
<dbReference type="GO" id="GO:0043138">
    <property type="term" value="F:3'-5' DNA helicase activity"/>
    <property type="evidence" value="ECO:0007669"/>
    <property type="project" value="UniProtKB-EC"/>
</dbReference>
<dbReference type="PROSITE" id="PS51192">
    <property type="entry name" value="HELICASE_ATP_BIND_1"/>
    <property type="match status" value="1"/>
</dbReference>
<name>A0A1I2HB74_9GAMM</name>
<comment type="catalytic activity">
    <reaction evidence="11 12">
        <text>ATP + H2O = ADP + phosphate + H(+)</text>
        <dbReference type="Rhea" id="RHEA:13065"/>
        <dbReference type="ChEBI" id="CHEBI:15377"/>
        <dbReference type="ChEBI" id="CHEBI:15378"/>
        <dbReference type="ChEBI" id="CHEBI:30616"/>
        <dbReference type="ChEBI" id="CHEBI:43474"/>
        <dbReference type="ChEBI" id="CHEBI:456216"/>
        <dbReference type="EC" id="5.6.2.4"/>
    </reaction>
</comment>
<evidence type="ECO:0000256" key="2">
    <source>
        <dbReference type="ARBA" id="ARBA00022705"/>
    </source>
</evidence>
<keyword evidence="10 12" id="KW-0413">Isomerase</keyword>
<dbReference type="GO" id="GO:0016887">
    <property type="term" value="F:ATP hydrolysis activity"/>
    <property type="evidence" value="ECO:0007669"/>
    <property type="project" value="RHEA"/>
</dbReference>
<dbReference type="Pfam" id="PF18319">
    <property type="entry name" value="Zn_ribbon_PriA"/>
    <property type="match status" value="1"/>
</dbReference>
<dbReference type="PROSITE" id="PS51194">
    <property type="entry name" value="HELICASE_CTER"/>
    <property type="match status" value="1"/>
</dbReference>
<dbReference type="InterPro" id="IPR001650">
    <property type="entry name" value="Helicase_C-like"/>
</dbReference>
<keyword evidence="2 12" id="KW-0235">DNA replication</keyword>
<dbReference type="EC" id="5.6.2.4" evidence="12"/>
<protein>
    <recommendedName>
        <fullName evidence="12">Replication restart protein PriA</fullName>
    </recommendedName>
    <alternativeName>
        <fullName evidence="12">ATP-dependent DNA helicase PriA</fullName>
        <ecNumber evidence="12">5.6.2.4</ecNumber>
    </alternativeName>
    <alternativeName>
        <fullName evidence="12">DNA 3'-5' helicase PriA</fullName>
    </alternativeName>
</protein>
<evidence type="ECO:0000256" key="5">
    <source>
        <dbReference type="ARBA" id="ARBA00022801"/>
    </source>
</evidence>
<feature type="binding site" evidence="12">
    <location>
        <position position="438"/>
    </location>
    <ligand>
        <name>Zn(2+)</name>
        <dbReference type="ChEBI" id="CHEBI:29105"/>
        <label>2</label>
    </ligand>
</feature>
<dbReference type="HAMAP" id="MF_00983">
    <property type="entry name" value="PriA"/>
    <property type="match status" value="1"/>
</dbReference>
<dbReference type="Pfam" id="PF00271">
    <property type="entry name" value="Helicase_C"/>
    <property type="match status" value="1"/>
</dbReference>
<evidence type="ECO:0000256" key="1">
    <source>
        <dbReference type="ARBA" id="ARBA00022515"/>
    </source>
</evidence>
<dbReference type="InterPro" id="IPR040498">
    <property type="entry name" value="PriA_CRR"/>
</dbReference>
<dbReference type="InterPro" id="IPR011545">
    <property type="entry name" value="DEAD/DEAH_box_helicase_dom"/>
</dbReference>
<dbReference type="CDD" id="cd17929">
    <property type="entry name" value="DEXHc_priA"/>
    <property type="match status" value="1"/>
</dbReference>
<dbReference type="Pfam" id="PF00270">
    <property type="entry name" value="DEAD"/>
    <property type="match status" value="1"/>
</dbReference>
<dbReference type="PANTHER" id="PTHR30580">
    <property type="entry name" value="PRIMOSOMAL PROTEIN N"/>
    <property type="match status" value="1"/>
</dbReference>
<dbReference type="InterPro" id="IPR014001">
    <property type="entry name" value="Helicase_ATP-bd"/>
</dbReference>